<comment type="caution">
    <text evidence="2">The sequence shown here is derived from an EMBL/GenBank/DDBJ whole genome shotgun (WGS) entry which is preliminary data.</text>
</comment>
<keyword evidence="1" id="KW-0472">Membrane</keyword>
<evidence type="ECO:0000256" key="1">
    <source>
        <dbReference type="SAM" id="Phobius"/>
    </source>
</evidence>
<dbReference type="RefSeq" id="WP_067423732.1">
    <property type="nucleotide sequence ID" value="NZ_LZEX01000015.1"/>
</dbReference>
<gene>
    <name evidence="2" type="ORF">AYY17_19725</name>
</gene>
<feature type="transmembrane region" description="Helical" evidence="1">
    <location>
        <begin position="45"/>
        <end position="66"/>
    </location>
</feature>
<evidence type="ECO:0000313" key="2">
    <source>
        <dbReference type="EMBL" id="OBU06819.1"/>
    </source>
</evidence>
<keyword evidence="1" id="KW-0812">Transmembrane</keyword>
<protein>
    <submittedName>
        <fullName evidence="2">Uncharacterized protein</fullName>
    </submittedName>
</protein>
<proteinExistence type="predicted"/>
<organism evidence="2 3">
    <name type="scientific">Morganella psychrotolerans</name>
    <dbReference type="NCBI Taxonomy" id="368603"/>
    <lineage>
        <taxon>Bacteria</taxon>
        <taxon>Pseudomonadati</taxon>
        <taxon>Pseudomonadota</taxon>
        <taxon>Gammaproteobacteria</taxon>
        <taxon>Enterobacterales</taxon>
        <taxon>Morganellaceae</taxon>
        <taxon>Morganella</taxon>
    </lineage>
</organism>
<dbReference type="AlphaFoldDB" id="A0A1B8HCM3"/>
<dbReference type="EMBL" id="LZEX01000015">
    <property type="protein sequence ID" value="OBU06819.1"/>
    <property type="molecule type" value="Genomic_DNA"/>
</dbReference>
<sequence>MSKNIGTLTPGTEYQESLSRFLSQEAKSGHISMSGMRRISMKRNIAGLTALLAGMAMVSTGASFISTGGTQPLFMLVGTAATVMTAMTVLARSPGGLFYQVAEIDSAFTHASLLRFVACGAPDDVTRELITLLNTQGGVSYAQVHDVVWFCSRQASGIGESHLFHDRYALIRSRLELKTRRAG</sequence>
<dbReference type="GeneID" id="79719029"/>
<reference evidence="2 3" key="1">
    <citation type="submission" date="2016-06" db="EMBL/GenBank/DDBJ databases">
        <authorList>
            <person name="Kjaerup R.B."/>
            <person name="Dalgaard T.S."/>
            <person name="Juul-Madsen H.R."/>
        </authorList>
    </citation>
    <scope>NUCLEOTIDE SEQUENCE [LARGE SCALE GENOMIC DNA]</scope>
    <source>
        <strain evidence="2 3">GCSL-Mp3</strain>
    </source>
</reference>
<feature type="transmembrane region" description="Helical" evidence="1">
    <location>
        <begin position="72"/>
        <end position="91"/>
    </location>
</feature>
<accession>A0A1B8HCM3</accession>
<keyword evidence="1" id="KW-1133">Transmembrane helix</keyword>
<name>A0A1B8HCM3_9GAMM</name>
<evidence type="ECO:0000313" key="3">
    <source>
        <dbReference type="Proteomes" id="UP000092247"/>
    </source>
</evidence>
<dbReference type="Proteomes" id="UP000092247">
    <property type="component" value="Unassembled WGS sequence"/>
</dbReference>